<evidence type="ECO:0000256" key="2">
    <source>
        <dbReference type="ARBA" id="ARBA00023125"/>
    </source>
</evidence>
<organism evidence="6 7">
    <name type="scientific">Sphingobacterium tabacisoli</name>
    <dbReference type="NCBI Taxonomy" id="2044855"/>
    <lineage>
        <taxon>Bacteria</taxon>
        <taxon>Pseudomonadati</taxon>
        <taxon>Bacteroidota</taxon>
        <taxon>Sphingobacteriia</taxon>
        <taxon>Sphingobacteriales</taxon>
        <taxon>Sphingobacteriaceae</taxon>
        <taxon>Sphingobacterium</taxon>
    </lineage>
</organism>
<feature type="domain" description="HTH araC/xylS-type" evidence="5">
    <location>
        <begin position="216"/>
        <end position="316"/>
    </location>
</feature>
<sequence>MTLSSFLKKLTFFELLVSVLTILQLYHFCILFSNYSFPMPLLYGPLFWAMYQYLSKKSEAVIKRDLLLGNIPFVFFVTWYLILGDTFDWAYFEWYLPVMILVQIGYPLVILFRLKGTRSKTEGFVLLKQLMALGMGIFLFVGAVFLKHYMQVDLFMGINPIHAIAVAMVFSLFMLVNYMYSRFHAVEQDSAVGPVAEVPVVPADAGLLTHCGGELVRAMEVDRLFLDSKLSLDKLSNHIGIAKNIISHYLHDQLQLTYYEWLATYRIRHAKEILTEFGSEYKIEAVAHSSGFSSKTTFNRYFKERVGVLPSTYREQSSFT</sequence>
<dbReference type="SUPFAM" id="SSF46689">
    <property type="entry name" value="Homeodomain-like"/>
    <property type="match status" value="1"/>
</dbReference>
<dbReference type="InterPro" id="IPR018062">
    <property type="entry name" value="HTH_AraC-typ_CS"/>
</dbReference>
<keyword evidence="3" id="KW-0804">Transcription</keyword>
<feature type="transmembrane region" description="Helical" evidence="4">
    <location>
        <begin position="12"/>
        <end position="33"/>
    </location>
</feature>
<dbReference type="InterPro" id="IPR018060">
    <property type="entry name" value="HTH_AraC"/>
</dbReference>
<comment type="caution">
    <text evidence="6">The sequence shown here is derived from an EMBL/GenBank/DDBJ whole genome shotgun (WGS) entry which is preliminary data.</text>
</comment>
<dbReference type="InterPro" id="IPR020449">
    <property type="entry name" value="Tscrpt_reg_AraC-type_HTH"/>
</dbReference>
<evidence type="ECO:0000313" key="7">
    <source>
        <dbReference type="Proteomes" id="UP001597440"/>
    </source>
</evidence>
<dbReference type="PANTHER" id="PTHR43280">
    <property type="entry name" value="ARAC-FAMILY TRANSCRIPTIONAL REGULATOR"/>
    <property type="match status" value="1"/>
</dbReference>
<dbReference type="InterPro" id="IPR009057">
    <property type="entry name" value="Homeodomain-like_sf"/>
</dbReference>
<keyword evidence="4" id="KW-0472">Membrane</keyword>
<keyword evidence="1" id="KW-0805">Transcription regulation</keyword>
<dbReference type="PRINTS" id="PR00032">
    <property type="entry name" value="HTHARAC"/>
</dbReference>
<evidence type="ECO:0000259" key="5">
    <source>
        <dbReference type="PROSITE" id="PS01124"/>
    </source>
</evidence>
<dbReference type="PANTHER" id="PTHR43280:SF2">
    <property type="entry name" value="HTH-TYPE TRANSCRIPTIONAL REGULATOR EXSA"/>
    <property type="match status" value="1"/>
</dbReference>
<keyword evidence="2" id="KW-0238">DNA-binding</keyword>
<evidence type="ECO:0000256" key="4">
    <source>
        <dbReference type="SAM" id="Phobius"/>
    </source>
</evidence>
<feature type="transmembrane region" description="Helical" evidence="4">
    <location>
        <begin position="66"/>
        <end position="82"/>
    </location>
</feature>
<dbReference type="Gene3D" id="1.10.10.60">
    <property type="entry name" value="Homeodomain-like"/>
    <property type="match status" value="1"/>
</dbReference>
<dbReference type="Proteomes" id="UP001597440">
    <property type="component" value="Unassembled WGS sequence"/>
</dbReference>
<accession>A0ABW5KY09</accession>
<protein>
    <submittedName>
        <fullName evidence="6">Helix-turn-helix domain-containing protein</fullName>
    </submittedName>
</protein>
<feature type="transmembrane region" description="Helical" evidence="4">
    <location>
        <begin position="94"/>
        <end position="114"/>
    </location>
</feature>
<name>A0ABW5KY09_9SPHI</name>
<dbReference type="Pfam" id="PF12833">
    <property type="entry name" value="HTH_18"/>
    <property type="match status" value="1"/>
</dbReference>
<keyword evidence="7" id="KW-1185">Reference proteome</keyword>
<reference evidence="7" key="1">
    <citation type="journal article" date="2019" name="Int. J. Syst. Evol. Microbiol.">
        <title>The Global Catalogue of Microorganisms (GCM) 10K type strain sequencing project: providing services to taxonomists for standard genome sequencing and annotation.</title>
        <authorList>
            <consortium name="The Broad Institute Genomics Platform"/>
            <consortium name="The Broad Institute Genome Sequencing Center for Infectious Disease"/>
            <person name="Wu L."/>
            <person name="Ma J."/>
        </authorList>
    </citation>
    <scope>NUCLEOTIDE SEQUENCE [LARGE SCALE GENOMIC DNA]</scope>
    <source>
        <strain evidence="7">KCTC 52298</strain>
    </source>
</reference>
<gene>
    <name evidence="6" type="ORF">ACFSQW_04350</name>
</gene>
<dbReference type="SMART" id="SM00342">
    <property type="entry name" value="HTH_ARAC"/>
    <property type="match status" value="1"/>
</dbReference>
<dbReference type="PROSITE" id="PS00041">
    <property type="entry name" value="HTH_ARAC_FAMILY_1"/>
    <property type="match status" value="1"/>
</dbReference>
<feature type="transmembrane region" description="Helical" evidence="4">
    <location>
        <begin position="158"/>
        <end position="180"/>
    </location>
</feature>
<evidence type="ECO:0000313" key="6">
    <source>
        <dbReference type="EMBL" id="MFD2553609.1"/>
    </source>
</evidence>
<proteinExistence type="predicted"/>
<dbReference type="PROSITE" id="PS01124">
    <property type="entry name" value="HTH_ARAC_FAMILY_2"/>
    <property type="match status" value="1"/>
</dbReference>
<keyword evidence="4" id="KW-0812">Transmembrane</keyword>
<feature type="transmembrane region" description="Helical" evidence="4">
    <location>
        <begin position="126"/>
        <end position="146"/>
    </location>
</feature>
<keyword evidence="4" id="KW-1133">Transmembrane helix</keyword>
<evidence type="ECO:0000256" key="1">
    <source>
        <dbReference type="ARBA" id="ARBA00023015"/>
    </source>
</evidence>
<evidence type="ECO:0000256" key="3">
    <source>
        <dbReference type="ARBA" id="ARBA00023163"/>
    </source>
</evidence>
<dbReference type="EMBL" id="JBHULD010000004">
    <property type="protein sequence ID" value="MFD2553609.1"/>
    <property type="molecule type" value="Genomic_DNA"/>
</dbReference>